<dbReference type="Proteomes" id="UP000265882">
    <property type="component" value="Unassembled WGS sequence"/>
</dbReference>
<sequence length="825" mass="94364">MNQYICVHGHFYQPPRENPWLEAIELQDSAYPYHDWNEKITAECYGTNATSRILDDRRRIVQIVNNYGNMSFNFGPTLLAWLEAKAPDVYIAILNADKEGMAKFSGHGGAMAQAYNHPILPLLNRRDKRTQILWGIRDFEHRFGRHPEGMWLPETAVDLETLELLAESGISFTVLAPHQAKRVRPLRRGTCIAAHQAGQARPEKDSRWRDVTGGKIDPTMGYLLQLPSRRTINVLFYDGPISRAVAFEGLLNQGETFAKRLTSGFSAARDWPQLVHIATDGESYGHHHRHGDMALAYALQYIESRKLAQLTVYGEYLEKHPPTHEVDIYENTSWSCAHGIERWRSDCGCNTGGRPGWTQAWRTPLREALDWLRDRLIPEYELNAAKYVLDPWAARDDYIDVVLNRSAANVNSFINQHAVRPLQSAERETVLKLLELQRHALLMYTSCGWFFDELSGIETVQVIQYAGRALQLAQELFGNEIETHFLELLSRAKSNIAEFHDGRLIFEKFVRPAVVDLKKVAAHYAISSLFEEYAEHTNIYCYTVEKKRYDGFATGSAKLAIGSVKLSSEITGESQDLCFGVLHFGDHNLNCGVMDYAGAKPFEALYKEISDAFQRADLLIAIRLLDKHFGASTYSLKSLFRDEQRKILNLILETALNDAEDTYRLLYNRYAPMMRFLKDSGVPIPRALYAAAELILNVSIRQALEEEQFDADRIESLLHEANLVGVSLHVESLEYALRKNLETVSEEIVQAPAQEALLERLQDVLDLVRRLPFEANLWKTQNLYYMLLRNQFPSVRKQADQQNEQARRWIRRFAAIGELLSVKVE</sequence>
<evidence type="ECO:0000313" key="6">
    <source>
        <dbReference type="Proteomes" id="UP000265882"/>
    </source>
</evidence>
<comment type="similarity">
    <text evidence="1 3">Belongs to the glycosyl hydrolase 57 family.</text>
</comment>
<dbReference type="InterPro" id="IPR052046">
    <property type="entry name" value="GH57_Enzymes"/>
</dbReference>
<reference evidence="5 6" key="1">
    <citation type="journal article" date="2017" name="ISME J.">
        <title>Energy and carbon metabolisms in a deep terrestrial subsurface fluid microbial community.</title>
        <authorList>
            <person name="Momper L."/>
            <person name="Jungbluth S.P."/>
            <person name="Lee M.D."/>
            <person name="Amend J.P."/>
        </authorList>
    </citation>
    <scope>NUCLEOTIDE SEQUENCE [LARGE SCALE GENOMIC DNA]</scope>
    <source>
        <strain evidence="5">SURF_5</strain>
    </source>
</reference>
<evidence type="ECO:0000313" key="5">
    <source>
        <dbReference type="EMBL" id="RJP20385.1"/>
    </source>
</evidence>
<feature type="domain" description="Glycoside hydrolase family 57 N-terminal" evidence="4">
    <location>
        <begin position="48"/>
        <end position="327"/>
    </location>
</feature>
<protein>
    <submittedName>
        <fullName evidence="5">DUF3536 domain-containing protein</fullName>
    </submittedName>
</protein>
<comment type="caution">
    <text evidence="5">The sequence shown here is derived from an EMBL/GenBank/DDBJ whole genome shotgun (WGS) entry which is preliminary data.</text>
</comment>
<proteinExistence type="inferred from homology"/>
<dbReference type="Pfam" id="PF03065">
    <property type="entry name" value="Glyco_hydro_57"/>
    <property type="match status" value="1"/>
</dbReference>
<dbReference type="AlphaFoldDB" id="A0A3A4NPI1"/>
<keyword evidence="2 3" id="KW-0119">Carbohydrate metabolism</keyword>
<name>A0A3A4NPI1_ABYX5</name>
<dbReference type="InterPro" id="IPR027291">
    <property type="entry name" value="Glyco_hydro_38_N_sf"/>
</dbReference>
<dbReference type="CDD" id="cd10797">
    <property type="entry name" value="GH57N_APU_like_1"/>
    <property type="match status" value="1"/>
</dbReference>
<dbReference type="PANTHER" id="PTHR36306:SF3">
    <property type="entry name" value="GLYCOSIDE HYDROLASE FAMILY 57"/>
    <property type="match status" value="1"/>
</dbReference>
<evidence type="ECO:0000259" key="4">
    <source>
        <dbReference type="Pfam" id="PF03065"/>
    </source>
</evidence>
<dbReference type="Gene3D" id="3.20.110.10">
    <property type="entry name" value="Glycoside hydrolase 38, N terminal domain"/>
    <property type="match status" value="1"/>
</dbReference>
<dbReference type="PANTHER" id="PTHR36306">
    <property type="entry name" value="ALPHA-AMYLASE-RELATED-RELATED"/>
    <property type="match status" value="1"/>
</dbReference>
<evidence type="ECO:0000256" key="2">
    <source>
        <dbReference type="ARBA" id="ARBA00023277"/>
    </source>
</evidence>
<dbReference type="Pfam" id="PF12055">
    <property type="entry name" value="DUF3536"/>
    <property type="match status" value="1"/>
</dbReference>
<organism evidence="5 6">
    <name type="scientific">Abyssobacteria bacterium (strain SURF_5)</name>
    <dbReference type="NCBI Taxonomy" id="2093360"/>
    <lineage>
        <taxon>Bacteria</taxon>
        <taxon>Pseudomonadati</taxon>
        <taxon>Candidatus Hydrogenedentota</taxon>
        <taxon>Candidatus Abyssobacteria</taxon>
    </lineage>
</organism>
<dbReference type="GO" id="GO:0003824">
    <property type="term" value="F:catalytic activity"/>
    <property type="evidence" value="ECO:0007669"/>
    <property type="project" value="InterPro"/>
</dbReference>
<dbReference type="InterPro" id="IPR011330">
    <property type="entry name" value="Glyco_hydro/deAcase_b/a-brl"/>
</dbReference>
<evidence type="ECO:0000256" key="1">
    <source>
        <dbReference type="ARBA" id="ARBA00006821"/>
    </source>
</evidence>
<dbReference type="SUPFAM" id="SSF88713">
    <property type="entry name" value="Glycoside hydrolase/deacetylase"/>
    <property type="match status" value="1"/>
</dbReference>
<accession>A0A3A4NPI1</accession>
<gene>
    <name evidence="5" type="ORF">C4520_11430</name>
</gene>
<dbReference type="GO" id="GO:0005975">
    <property type="term" value="P:carbohydrate metabolic process"/>
    <property type="evidence" value="ECO:0007669"/>
    <property type="project" value="InterPro"/>
</dbReference>
<dbReference type="InterPro" id="IPR021923">
    <property type="entry name" value="DUF3536"/>
</dbReference>
<dbReference type="InterPro" id="IPR004300">
    <property type="entry name" value="Glyco_hydro_57_N"/>
</dbReference>
<evidence type="ECO:0000256" key="3">
    <source>
        <dbReference type="RuleBase" id="RU361196"/>
    </source>
</evidence>
<dbReference type="EMBL" id="QZKU01000077">
    <property type="protein sequence ID" value="RJP20385.1"/>
    <property type="molecule type" value="Genomic_DNA"/>
</dbReference>